<gene>
    <name evidence="1" type="ORF">TrLO_g12736</name>
</gene>
<comment type="caution">
    <text evidence="1">The sequence shown here is derived from an EMBL/GenBank/DDBJ whole genome shotgun (WGS) entry which is preliminary data.</text>
</comment>
<dbReference type="AlphaFoldDB" id="A0A9W7DP80"/>
<name>A0A9W7DP80_9STRA</name>
<protein>
    <submittedName>
        <fullName evidence="1">Uncharacterized protein</fullName>
    </submittedName>
</protein>
<proteinExistence type="predicted"/>
<evidence type="ECO:0000313" key="1">
    <source>
        <dbReference type="EMBL" id="GMH50989.1"/>
    </source>
</evidence>
<accession>A0A9W7DP80</accession>
<keyword evidence="2" id="KW-1185">Reference proteome</keyword>
<reference evidence="2" key="1">
    <citation type="journal article" date="2023" name="Commun. Biol.">
        <title>Genome analysis of Parmales, the sister group of diatoms, reveals the evolutionary specialization of diatoms from phago-mixotrophs to photoautotrophs.</title>
        <authorList>
            <person name="Ban H."/>
            <person name="Sato S."/>
            <person name="Yoshikawa S."/>
            <person name="Yamada K."/>
            <person name="Nakamura Y."/>
            <person name="Ichinomiya M."/>
            <person name="Sato N."/>
            <person name="Blanc-Mathieu R."/>
            <person name="Endo H."/>
            <person name="Kuwata A."/>
            <person name="Ogata H."/>
        </authorList>
    </citation>
    <scope>NUCLEOTIDE SEQUENCE [LARGE SCALE GENOMIC DNA]</scope>
    <source>
        <strain evidence="2">NIES 3700</strain>
    </source>
</reference>
<sequence>MKNPEAYQIDEKSQQEKGLYYLSSFYANYAPASLINESKMRTKEHTEGFVSLREILTLYRRRGGEKSSASSFHL</sequence>
<dbReference type="EMBL" id="BRXW01000400">
    <property type="protein sequence ID" value="GMH50989.1"/>
    <property type="molecule type" value="Genomic_DNA"/>
</dbReference>
<dbReference type="Proteomes" id="UP001165122">
    <property type="component" value="Unassembled WGS sequence"/>
</dbReference>
<organism evidence="1 2">
    <name type="scientific">Triparma laevis f. longispina</name>
    <dbReference type="NCBI Taxonomy" id="1714387"/>
    <lineage>
        <taxon>Eukaryota</taxon>
        <taxon>Sar</taxon>
        <taxon>Stramenopiles</taxon>
        <taxon>Ochrophyta</taxon>
        <taxon>Bolidophyceae</taxon>
        <taxon>Parmales</taxon>
        <taxon>Triparmaceae</taxon>
        <taxon>Triparma</taxon>
    </lineage>
</organism>
<evidence type="ECO:0000313" key="2">
    <source>
        <dbReference type="Proteomes" id="UP001165122"/>
    </source>
</evidence>